<gene>
    <name evidence="1" type="ORF">HPB50_021821</name>
</gene>
<keyword evidence="2" id="KW-1185">Reference proteome</keyword>
<organism evidence="1 2">
    <name type="scientific">Hyalomma asiaticum</name>
    <name type="common">Tick</name>
    <dbReference type="NCBI Taxonomy" id="266040"/>
    <lineage>
        <taxon>Eukaryota</taxon>
        <taxon>Metazoa</taxon>
        <taxon>Ecdysozoa</taxon>
        <taxon>Arthropoda</taxon>
        <taxon>Chelicerata</taxon>
        <taxon>Arachnida</taxon>
        <taxon>Acari</taxon>
        <taxon>Parasitiformes</taxon>
        <taxon>Ixodida</taxon>
        <taxon>Ixodoidea</taxon>
        <taxon>Ixodidae</taxon>
        <taxon>Hyalomminae</taxon>
        <taxon>Hyalomma</taxon>
    </lineage>
</organism>
<sequence>MSRVPLHKREVVQLSLKGYTQRNIANLTDCNVSTVKRIVQAYRDEERIKDAPHKRRPRVTSMDQDLQVVAVVSEKPFLSAKDVRRTLDLANVSDSTTRRRLREAALRSRTAAQKPLLTCANKTARQKFAVDHRSWRVEDWKYVIFSDESTFSSRWDQQKRVWRMENTRFCPQDINEVAASGRTSANLSRLSLDLVTADELWEAMQEEWKRIQEDTAFIEALYRSLPERMEAVIQAGGAMTRY</sequence>
<dbReference type="Proteomes" id="UP000821845">
    <property type="component" value="Chromosome 8"/>
</dbReference>
<name>A0ACB7RR48_HYAAI</name>
<reference evidence="1" key="1">
    <citation type="submission" date="2020-05" db="EMBL/GenBank/DDBJ databases">
        <title>Large-scale comparative analyses of tick genomes elucidate their genetic diversity and vector capacities.</title>
        <authorList>
            <person name="Jia N."/>
            <person name="Wang J."/>
            <person name="Shi W."/>
            <person name="Du L."/>
            <person name="Sun Y."/>
            <person name="Zhan W."/>
            <person name="Jiang J."/>
            <person name="Wang Q."/>
            <person name="Zhang B."/>
            <person name="Ji P."/>
            <person name="Sakyi L.B."/>
            <person name="Cui X."/>
            <person name="Yuan T."/>
            <person name="Jiang B."/>
            <person name="Yang W."/>
            <person name="Lam T.T.-Y."/>
            <person name="Chang Q."/>
            <person name="Ding S."/>
            <person name="Wang X."/>
            <person name="Zhu J."/>
            <person name="Ruan X."/>
            <person name="Zhao L."/>
            <person name="Wei J."/>
            <person name="Que T."/>
            <person name="Du C."/>
            <person name="Cheng J."/>
            <person name="Dai P."/>
            <person name="Han X."/>
            <person name="Huang E."/>
            <person name="Gao Y."/>
            <person name="Liu J."/>
            <person name="Shao H."/>
            <person name="Ye R."/>
            <person name="Li L."/>
            <person name="Wei W."/>
            <person name="Wang X."/>
            <person name="Wang C."/>
            <person name="Yang T."/>
            <person name="Huo Q."/>
            <person name="Li W."/>
            <person name="Guo W."/>
            <person name="Chen H."/>
            <person name="Zhou L."/>
            <person name="Ni X."/>
            <person name="Tian J."/>
            <person name="Zhou Y."/>
            <person name="Sheng Y."/>
            <person name="Liu T."/>
            <person name="Pan Y."/>
            <person name="Xia L."/>
            <person name="Li J."/>
            <person name="Zhao F."/>
            <person name="Cao W."/>
        </authorList>
    </citation>
    <scope>NUCLEOTIDE SEQUENCE</scope>
    <source>
        <strain evidence="1">Hyas-2018</strain>
    </source>
</reference>
<dbReference type="EMBL" id="CM023488">
    <property type="protein sequence ID" value="KAH6924680.1"/>
    <property type="molecule type" value="Genomic_DNA"/>
</dbReference>
<protein>
    <submittedName>
        <fullName evidence="1">Uncharacterized protein</fullName>
    </submittedName>
</protein>
<proteinExistence type="predicted"/>
<accession>A0ACB7RR48</accession>
<evidence type="ECO:0000313" key="1">
    <source>
        <dbReference type="EMBL" id="KAH6924680.1"/>
    </source>
</evidence>
<evidence type="ECO:0000313" key="2">
    <source>
        <dbReference type="Proteomes" id="UP000821845"/>
    </source>
</evidence>
<comment type="caution">
    <text evidence="1">The sequence shown here is derived from an EMBL/GenBank/DDBJ whole genome shotgun (WGS) entry which is preliminary data.</text>
</comment>